<sequence length="293" mass="31796">MEVFFLFAAIENMIMNAVNNFFTNILDSLLSLFVSFLGDEMALALKILNTPYVTNAIYLTKVVAGTLLGVKVAAEALKTYILYSSGDSSAQPLELLKRTAFAALMISAGPWAVTTVYEWGTELAKAVASLPSTQTGNPTAGITTILQQLSSFSSAVIFIALTAVVIWILILIQTGIRAVEVAFLAVSAPIMAVGLTRPDEGVWSVWWRELIVLSLSQAVQTFMIRGFLSTGVNMQFTQPVLNLLMLIGWLWVAFKTPAVLRQFAYHSGLGTAVGHAGQTAGSMYIMRRMILRG</sequence>
<keyword evidence="1" id="KW-1133">Transmembrane helix</keyword>
<dbReference type="InterPro" id="IPR046084">
    <property type="entry name" value="TrbL_4"/>
</dbReference>
<dbReference type="Pfam" id="PF19597">
    <property type="entry name" value="TrbL_4"/>
    <property type="match status" value="1"/>
</dbReference>
<gene>
    <name evidence="2" type="ORF">CDSM653_02563</name>
</gene>
<reference evidence="3" key="3">
    <citation type="submission" date="2015-02" db="EMBL/GenBank/DDBJ databases">
        <title>Genome analysis of three genomes within the thermophilic hydrogenogenic bacterial species Caldanaerobacter subterraneus.</title>
        <authorList>
            <person name="Sant'Anna F.H."/>
            <person name="Lebedinsky A."/>
            <person name="Sokolova T."/>
            <person name="Robb F.T."/>
            <person name="Gonzalez J.M."/>
        </authorList>
    </citation>
    <scope>NUCLEOTIDE SEQUENCE [LARGE SCALE GENOMIC DNA]</scope>
    <source>
        <strain evidence="3">DSM 12653</strain>
    </source>
</reference>
<feature type="transmembrane region" description="Helical" evidence="1">
    <location>
        <begin position="152"/>
        <end position="172"/>
    </location>
</feature>
<accession>A0A0F5PIJ5</accession>
<keyword evidence="1" id="KW-0472">Membrane</keyword>
<reference evidence="2 3" key="2">
    <citation type="journal article" date="2015" name="BMC Genomics">
        <title>Analysis of three genomes within the thermophilic bacterial species Caldanaerobacter subterraneus with a focus on carbon monoxide dehydrogenase evolution and hydrolase diversity.</title>
        <authorList>
            <person name="Sant'Anna F.H."/>
            <person name="Lebedinsky A.V."/>
            <person name="Sokolova T.G."/>
            <person name="Robb F.T."/>
            <person name="Gonzalez J.M."/>
        </authorList>
    </citation>
    <scope>NUCLEOTIDE SEQUENCE [LARGE SCALE GENOMIC DNA]</scope>
    <source>
        <strain evidence="2 3">DSM 12653</strain>
    </source>
</reference>
<protein>
    <submittedName>
        <fullName evidence="2">Uncharacterized protein</fullName>
    </submittedName>
</protein>
<feature type="transmembrane region" description="Helical" evidence="1">
    <location>
        <begin position="179"/>
        <end position="198"/>
    </location>
</feature>
<feature type="transmembrane region" description="Helical" evidence="1">
    <location>
        <begin position="240"/>
        <end position="258"/>
    </location>
</feature>
<dbReference type="AlphaFoldDB" id="A0A0F5PIJ5"/>
<dbReference type="EMBL" id="ABXP02000126">
    <property type="protein sequence ID" value="KKC28503.1"/>
    <property type="molecule type" value="Genomic_DNA"/>
</dbReference>
<dbReference type="Proteomes" id="UP000010146">
    <property type="component" value="Unassembled WGS sequence"/>
</dbReference>
<reference evidence="2 3" key="1">
    <citation type="submission" date="2008-07" db="EMBL/GenBank/DDBJ databases">
        <authorList>
            <person name="Gonzalez J."/>
            <person name="Sokolova T."/>
            <person name="Ferriera S."/>
            <person name="Johnson J."/>
            <person name="Kravitz S."/>
            <person name="Beeson K."/>
            <person name="Sutton G."/>
            <person name="Rogers Y.-H."/>
            <person name="Friedman R."/>
            <person name="Frazier M."/>
            <person name="Venter J.C."/>
        </authorList>
    </citation>
    <scope>NUCLEOTIDE SEQUENCE [LARGE SCALE GENOMIC DNA]</scope>
    <source>
        <strain evidence="2 3">DSM 12653</strain>
    </source>
</reference>
<organism evidence="2 3">
    <name type="scientific">Caldanaerobacter subterraneus subsp. pacificus DSM 12653</name>
    <dbReference type="NCBI Taxonomy" id="391606"/>
    <lineage>
        <taxon>Bacteria</taxon>
        <taxon>Bacillati</taxon>
        <taxon>Bacillota</taxon>
        <taxon>Clostridia</taxon>
        <taxon>Thermoanaerobacterales</taxon>
        <taxon>Thermoanaerobacteraceae</taxon>
        <taxon>Caldanaerobacter</taxon>
    </lineage>
</organism>
<evidence type="ECO:0000256" key="1">
    <source>
        <dbReference type="SAM" id="Phobius"/>
    </source>
</evidence>
<evidence type="ECO:0000313" key="3">
    <source>
        <dbReference type="Proteomes" id="UP000010146"/>
    </source>
</evidence>
<evidence type="ECO:0000313" key="2">
    <source>
        <dbReference type="EMBL" id="KKC28503.1"/>
    </source>
</evidence>
<name>A0A0F5PIJ5_9THEO</name>
<proteinExistence type="predicted"/>
<keyword evidence="1" id="KW-0812">Transmembrane</keyword>
<comment type="caution">
    <text evidence="2">The sequence shown here is derived from an EMBL/GenBank/DDBJ whole genome shotgun (WGS) entry which is preliminary data.</text>
</comment>